<evidence type="ECO:0000259" key="2">
    <source>
        <dbReference type="Pfam" id="PF07699"/>
    </source>
</evidence>
<dbReference type="Pfam" id="PF07699">
    <property type="entry name" value="Ephrin_rec_like"/>
    <property type="match status" value="3"/>
</dbReference>
<dbReference type="AlphaFoldDB" id="A0A7S0MG94"/>
<dbReference type="SUPFAM" id="SSF101898">
    <property type="entry name" value="NHL repeat"/>
    <property type="match status" value="1"/>
</dbReference>
<dbReference type="CDD" id="cd05819">
    <property type="entry name" value="NHL"/>
    <property type="match status" value="1"/>
</dbReference>
<dbReference type="InterPro" id="IPR009030">
    <property type="entry name" value="Growth_fac_rcpt_cys_sf"/>
</dbReference>
<proteinExistence type="predicted"/>
<dbReference type="Gene3D" id="2.10.50.10">
    <property type="entry name" value="Tumor Necrosis Factor Receptor, subunit A, domain 2"/>
    <property type="match status" value="10"/>
</dbReference>
<dbReference type="InterPro" id="IPR011641">
    <property type="entry name" value="Tyr-kin_ephrin_A/B_rcpt-like"/>
</dbReference>
<evidence type="ECO:0000313" key="3">
    <source>
        <dbReference type="EMBL" id="CAD8640631.1"/>
    </source>
</evidence>
<name>A0A7S0MG94_9CRYP</name>
<dbReference type="PANTHER" id="PTHR46967:SF1">
    <property type="entry name" value="KERATIN-ASSOCIATED PROTEIN 16-1-LIKE"/>
    <property type="match status" value="1"/>
</dbReference>
<feature type="signal peptide" evidence="1">
    <location>
        <begin position="1"/>
        <end position="22"/>
    </location>
</feature>
<accession>A0A7S0MG94</accession>
<feature type="domain" description="Tyrosine-protein kinase ephrin type A/B receptor-like" evidence="2">
    <location>
        <begin position="904"/>
        <end position="938"/>
    </location>
</feature>
<dbReference type="PANTHER" id="PTHR46967">
    <property type="entry name" value="INSULIN-LIKE GROWTH FACTOR BINDING PROTEIN,N-TERMINAL"/>
    <property type="match status" value="1"/>
</dbReference>
<dbReference type="SMART" id="SM01411">
    <property type="entry name" value="Ephrin_rec_like"/>
    <property type="match status" value="12"/>
</dbReference>
<protein>
    <recommendedName>
        <fullName evidence="2">Tyrosine-protein kinase ephrin type A/B receptor-like domain-containing protein</fullName>
    </recommendedName>
</protein>
<evidence type="ECO:0000256" key="1">
    <source>
        <dbReference type="SAM" id="SignalP"/>
    </source>
</evidence>
<feature type="chain" id="PRO_5030950097" description="Tyrosine-protein kinase ephrin type A/B receptor-like domain-containing protein" evidence="1">
    <location>
        <begin position="23"/>
        <end position="1003"/>
    </location>
</feature>
<sequence>MGPRKMACRLFLLTIITNQVLTQTNEHNRNLLAVSCLTGQYYESLTAQCKNCPNFTSAPSGSLNISNCSCILGYSGTNGQICTACEQGKYKSIVGSLPCSSCSSGTFSTGVGVSACSSCTPGSYQNGTGKTACFLCMKGFFQLSSGSVQCSLCAKGGYQSASGASFCTTCPKGSTSAVGSDNFLNCTCDFGYSGIVSRVAVICYICVAGKYKDALGTSSCVDCPNDSLSPAGSKSIANCSCNYGYFRTSINSCTPCLPGTYNALGEPSNCTKCANHSSSGYGAKSCTCNTGFIKAADDTGSCVQCAAGTYKSSEFVCSLCNAGKYQSPNSIDSSADCLSCPPGTFSTGLGKTSILACVMCGAGKYSNAAAASSENACVHCSPGKYQGALGASREGDCTLCDAGTFSTSYGAADAFSCSRCEPGKYSSAGSLSCDVCPANTYSAAGAASACSPCPQNSVSASGSVALSDCKCVLGFVSYDGGATCTRCPPGLSSVGGSSHCFRYIGSGLKASLDGPFPQAAFSYPSGVVGINATVTVVSDYGNHTLRILRLDSEVVQTVIGQENAPGWQDGNASDARLNHPMGLSRGRSATEILIADGFNHRIRSFDLNTMVLSTLAGTGFLGARDGPLNSSEFHFPSALAVQDQYLYITDMYNNALRLLNFITGQVSTLVDRLSYPMGVGLIPGTAYIAISDQLRHRVVILNKSSGLVPVPQNQSCRTIESRIFEYTGFSFPKGVCSLNGLIYIADSDNDSIRILDGDTGSLSILNIPGLNQPSGLSCSPEQNSIWICNTAGNQIVEIIPPNCTLGFFGGQCRSCPAGKFKNQKGSESSDSEFCRNCVPGMYSSVTGSTTCRSCEQGKYLSICGGSSCVSCKVGKYGSAFGAANASDCKSCPAGTFQSGIGMVNLNNCTLCLKGSFQSSSGMESCTLCARGTYLSSIGQISLTNCSLCGPGTYQTALGASNCTFCGPGKYQSGLGMIEAVNCTICAAGKFQTGLGATAVTQCT</sequence>
<reference evidence="3" key="1">
    <citation type="submission" date="2021-01" db="EMBL/GenBank/DDBJ databases">
        <authorList>
            <person name="Corre E."/>
            <person name="Pelletier E."/>
            <person name="Niang G."/>
            <person name="Scheremetjew M."/>
            <person name="Finn R."/>
            <person name="Kale V."/>
            <person name="Holt S."/>
            <person name="Cochrane G."/>
            <person name="Meng A."/>
            <person name="Brown T."/>
            <person name="Cohen L."/>
        </authorList>
    </citation>
    <scope>NUCLEOTIDE SEQUENCE</scope>
    <source>
        <strain evidence="3">CCAP979/52</strain>
    </source>
</reference>
<dbReference type="Gene3D" id="2.120.10.30">
    <property type="entry name" value="TolB, C-terminal domain"/>
    <property type="match status" value="2"/>
</dbReference>
<keyword evidence="1" id="KW-0732">Signal</keyword>
<dbReference type="InterPro" id="IPR011042">
    <property type="entry name" value="6-blade_b-propeller_TolB-like"/>
</dbReference>
<gene>
    <name evidence="3" type="ORF">CCUR1050_LOCUS18315</name>
</gene>
<feature type="domain" description="Tyrosine-protein kinase ephrin type A/B receptor-like" evidence="2">
    <location>
        <begin position="143"/>
        <end position="186"/>
    </location>
</feature>
<dbReference type="SUPFAM" id="SSF57184">
    <property type="entry name" value="Growth factor receptor domain"/>
    <property type="match status" value="4"/>
</dbReference>
<dbReference type="EMBL" id="HBEZ01033112">
    <property type="protein sequence ID" value="CAD8640631.1"/>
    <property type="molecule type" value="Transcribed_RNA"/>
</dbReference>
<feature type="domain" description="Tyrosine-protein kinase ephrin type A/B receptor-like" evidence="2">
    <location>
        <begin position="423"/>
        <end position="469"/>
    </location>
</feature>
<organism evidence="3">
    <name type="scientific">Cryptomonas curvata</name>
    <dbReference type="NCBI Taxonomy" id="233186"/>
    <lineage>
        <taxon>Eukaryota</taxon>
        <taxon>Cryptophyceae</taxon>
        <taxon>Cryptomonadales</taxon>
        <taxon>Cryptomonadaceae</taxon>
        <taxon>Cryptomonas</taxon>
    </lineage>
</organism>